<evidence type="ECO:0000313" key="3">
    <source>
        <dbReference type="Proteomes" id="UP001230188"/>
    </source>
</evidence>
<reference evidence="2" key="1">
    <citation type="submission" date="2023-01" db="EMBL/GenBank/DDBJ databases">
        <title>Metagenome sequencing of chrysophaentin producing Chrysophaeum taylorii.</title>
        <authorList>
            <person name="Davison J."/>
            <person name="Bewley C."/>
        </authorList>
    </citation>
    <scope>NUCLEOTIDE SEQUENCE</scope>
    <source>
        <strain evidence="2">NIES-1699</strain>
    </source>
</reference>
<dbReference type="Gene3D" id="3.40.50.1820">
    <property type="entry name" value="alpha/beta hydrolase"/>
    <property type="match status" value="1"/>
</dbReference>
<dbReference type="InterPro" id="IPR029058">
    <property type="entry name" value="AB_hydrolase_fold"/>
</dbReference>
<dbReference type="Proteomes" id="UP001230188">
    <property type="component" value="Unassembled WGS sequence"/>
</dbReference>
<dbReference type="Gene3D" id="3.40.50.880">
    <property type="match status" value="1"/>
</dbReference>
<organism evidence="2 3">
    <name type="scientific">Chrysophaeum taylorii</name>
    <dbReference type="NCBI Taxonomy" id="2483200"/>
    <lineage>
        <taxon>Eukaryota</taxon>
        <taxon>Sar</taxon>
        <taxon>Stramenopiles</taxon>
        <taxon>Ochrophyta</taxon>
        <taxon>Pelagophyceae</taxon>
        <taxon>Pelagomonadales</taxon>
        <taxon>Pelagomonadaceae</taxon>
        <taxon>Chrysophaeum</taxon>
    </lineage>
</organism>
<dbReference type="EMBL" id="JAQMWT010000348">
    <property type="protein sequence ID" value="KAJ8603619.1"/>
    <property type="molecule type" value="Genomic_DNA"/>
</dbReference>
<sequence>MRLLHFLLGGGGAAAAAAAGDEVVCSWCEGGSCKEGGIVEKAILKTSISESVGGRGFPYWRPQGQSLLGDGDDARAAVIVFHGALRNGDEYTTYVMNGATNALVFGAQVYEFSDEGLDASRELWWASNDDDGLDDDSGVGDWHWCGDSTSTLAAQISTCEILDEMVSALLDRARYPNLEVVVVAGHSAGGQIVQRYALWSKMDPDPRVRYVVANPSSVTYTSPLRPRPSTSCCDNASIASRTSWDFEVFRENCSYDVYGYGLAGELPAYCDTSRIASYAARRVVYLSGESDVCDRARADCELCTPEDGGLDTSCEAYAQGPCRMFRLHAFAAFVDRDPNNHTLVSVPYVGHNGCAMLQSSEFLAVLSGDCAPQAADYCRLKKSPTTRPAAPVVLAAGSAAWDWLVSRGGNLLVLRDSSSDERIAKLPTTTTTPGLSAVATLDLDRCSDDFVALLDTKVVALADAIFVATNESRGMLDELLSRDKTIGGIFFFSSSSGGTEPLEDPYAIVEPLPFAAGYADAIIDDGFVTKDRAGLLVAQLARLAKEGISRPRGLGVDAATAILIQTDDDYLAVIGDGTAYACELASLEGMVCERGTPLTLKNVKCQRLAASDTFDLGAWEGSGVDYAFDVLDGKIVRGDAYGPYLKAPGPCGHTTT</sequence>
<proteinExistence type="predicted"/>
<feature type="signal peptide" evidence="1">
    <location>
        <begin position="1"/>
        <end position="19"/>
    </location>
</feature>
<gene>
    <name evidence="2" type="ORF">CTAYLR_004859</name>
</gene>
<dbReference type="AlphaFoldDB" id="A0AAD7UEW5"/>
<dbReference type="PANTHER" id="PTHR35560">
    <property type="entry name" value="BLL0132 PROTEIN"/>
    <property type="match status" value="1"/>
</dbReference>
<protein>
    <submittedName>
        <fullName evidence="2">Uncharacterized protein</fullName>
    </submittedName>
</protein>
<evidence type="ECO:0000313" key="2">
    <source>
        <dbReference type="EMBL" id="KAJ8603619.1"/>
    </source>
</evidence>
<accession>A0AAD7UEW5</accession>
<dbReference type="PANTHER" id="PTHR35560:SF3">
    <property type="entry name" value="PEPTIDASE S9 PROLYL OLIGOPEPTIDASE CATALYTIC DOMAIN-CONTAINING PROTEIN"/>
    <property type="match status" value="1"/>
</dbReference>
<evidence type="ECO:0000256" key="1">
    <source>
        <dbReference type="SAM" id="SignalP"/>
    </source>
</evidence>
<feature type="chain" id="PRO_5041978535" evidence="1">
    <location>
        <begin position="20"/>
        <end position="656"/>
    </location>
</feature>
<keyword evidence="1" id="KW-0732">Signal</keyword>
<dbReference type="InterPro" id="IPR029062">
    <property type="entry name" value="Class_I_gatase-like"/>
</dbReference>
<dbReference type="SUPFAM" id="SSF53474">
    <property type="entry name" value="alpha/beta-Hydrolases"/>
    <property type="match status" value="1"/>
</dbReference>
<name>A0AAD7UEW5_9STRA</name>
<keyword evidence="3" id="KW-1185">Reference proteome</keyword>
<comment type="caution">
    <text evidence="2">The sequence shown here is derived from an EMBL/GenBank/DDBJ whole genome shotgun (WGS) entry which is preliminary data.</text>
</comment>